<name>A0ABS5KUY5_9ACTN</name>
<accession>A0ABS5KUY5</accession>
<sequence length="401" mass="42518">MAIVRSASSGRRYGSLVARLAAVVTSLALMAGCSSGAGSAAAGAFVAPPVPMAEPGSASEGDLYMVVWDGYAENQWIVPFQQQTNCQVHADTAGSSDEMVADVKSGRYDVVSASGDASLRMIASGDVAPVDVSKVPNYAQIYPGLKDRPWNSVNGVPYGIPQGRGANVLIYNKNKMAPPTSLGAVFNPDPSAAGHVSVYDSPITIADAALYLMSSQSALGIKNPYELDKNQFDAVVALLTKQRAAVGDYWPDTADQEAAFAKGADTIGTGWQVVVNSLQNAGHGEIATATPTEGSTGWSDTWMVSATAKDLTCTYEWLNYISSPTVNAQVAQWAGEAPANSQACAKTTDPKFCAAYHADDESYWKNIWFWTTPSARCGDGSDRTCVPYSQWVAAWNRIKHQ</sequence>
<protein>
    <submittedName>
        <fullName evidence="6">ABC transporter substrate-binding protein</fullName>
    </submittedName>
</protein>
<gene>
    <name evidence="6" type="ORF">KGQ19_23620</name>
</gene>
<evidence type="ECO:0000256" key="4">
    <source>
        <dbReference type="ARBA" id="ARBA00022764"/>
    </source>
</evidence>
<dbReference type="InterPro" id="IPR001188">
    <property type="entry name" value="Sperm_putr-bd"/>
</dbReference>
<comment type="subcellular location">
    <subcellularLocation>
        <location evidence="1">Periplasm</location>
    </subcellularLocation>
</comment>
<proteinExistence type="predicted"/>
<keyword evidence="7" id="KW-1185">Reference proteome</keyword>
<dbReference type="EMBL" id="JAAFYZ010000084">
    <property type="protein sequence ID" value="MBS2549858.1"/>
    <property type="molecule type" value="Genomic_DNA"/>
</dbReference>
<keyword evidence="2" id="KW-0813">Transport</keyword>
<dbReference type="PANTHER" id="PTHR30222">
    <property type="entry name" value="SPERMIDINE/PUTRESCINE-BINDING PERIPLASMIC PROTEIN"/>
    <property type="match status" value="1"/>
</dbReference>
<dbReference type="Pfam" id="PF13416">
    <property type="entry name" value="SBP_bac_8"/>
    <property type="match status" value="1"/>
</dbReference>
<keyword evidence="3 5" id="KW-0732">Signal</keyword>
<feature type="signal peptide" evidence="5">
    <location>
        <begin position="1"/>
        <end position="31"/>
    </location>
</feature>
<evidence type="ECO:0000256" key="5">
    <source>
        <dbReference type="SAM" id="SignalP"/>
    </source>
</evidence>
<evidence type="ECO:0000256" key="3">
    <source>
        <dbReference type="ARBA" id="ARBA00022729"/>
    </source>
</evidence>
<evidence type="ECO:0000256" key="1">
    <source>
        <dbReference type="ARBA" id="ARBA00004418"/>
    </source>
</evidence>
<evidence type="ECO:0000313" key="7">
    <source>
        <dbReference type="Proteomes" id="UP000730482"/>
    </source>
</evidence>
<dbReference type="Proteomes" id="UP000730482">
    <property type="component" value="Unassembled WGS sequence"/>
</dbReference>
<reference evidence="6 7" key="1">
    <citation type="submission" date="2020-02" db="EMBL/GenBank/DDBJ databases">
        <title>Acidophilic actinobacteria isolated from forest soil.</title>
        <authorList>
            <person name="Golinska P."/>
        </authorList>
    </citation>
    <scope>NUCLEOTIDE SEQUENCE [LARGE SCALE GENOMIC DNA]</scope>
    <source>
        <strain evidence="6 7">NL8</strain>
    </source>
</reference>
<dbReference type="InterPro" id="IPR006059">
    <property type="entry name" value="SBP"/>
</dbReference>
<evidence type="ECO:0000313" key="6">
    <source>
        <dbReference type="EMBL" id="MBS2549858.1"/>
    </source>
</evidence>
<dbReference type="SUPFAM" id="SSF53850">
    <property type="entry name" value="Periplasmic binding protein-like II"/>
    <property type="match status" value="1"/>
</dbReference>
<dbReference type="Gene3D" id="3.40.190.10">
    <property type="entry name" value="Periplasmic binding protein-like II"/>
    <property type="match status" value="2"/>
</dbReference>
<dbReference type="PANTHER" id="PTHR30222:SF18">
    <property type="entry name" value="BIFUNCTIONAL POLYHYDROXYBUTYRATE SYNTHASE _ ABC TRANSPORTER PERIPLASMIC BINDING PROTEIN-RELATED"/>
    <property type="match status" value="1"/>
</dbReference>
<dbReference type="PROSITE" id="PS51257">
    <property type="entry name" value="PROKAR_LIPOPROTEIN"/>
    <property type="match status" value="1"/>
</dbReference>
<evidence type="ECO:0000256" key="2">
    <source>
        <dbReference type="ARBA" id="ARBA00022448"/>
    </source>
</evidence>
<comment type="caution">
    <text evidence="6">The sequence shown here is derived from an EMBL/GenBank/DDBJ whole genome shotgun (WGS) entry which is preliminary data.</text>
</comment>
<keyword evidence="4" id="KW-0574">Periplasm</keyword>
<feature type="chain" id="PRO_5046937605" evidence="5">
    <location>
        <begin position="32"/>
        <end position="401"/>
    </location>
</feature>
<organism evidence="6 7">
    <name type="scientific">Catenulispora pinistramenti</name>
    <dbReference type="NCBI Taxonomy" id="2705254"/>
    <lineage>
        <taxon>Bacteria</taxon>
        <taxon>Bacillati</taxon>
        <taxon>Actinomycetota</taxon>
        <taxon>Actinomycetes</taxon>
        <taxon>Catenulisporales</taxon>
        <taxon>Catenulisporaceae</taxon>
        <taxon>Catenulispora</taxon>
    </lineage>
</organism>
<dbReference type="PRINTS" id="PR00909">
    <property type="entry name" value="SPERMDNBNDNG"/>
</dbReference>
<dbReference type="CDD" id="cd13588">
    <property type="entry name" value="PBP2_polyamine_1"/>
    <property type="match status" value="1"/>
</dbReference>